<feature type="region of interest" description="Disordered" evidence="1">
    <location>
        <begin position="263"/>
        <end position="282"/>
    </location>
</feature>
<feature type="compositionally biased region" description="Basic and acidic residues" evidence="1">
    <location>
        <begin position="245"/>
        <end position="257"/>
    </location>
</feature>
<protein>
    <recommendedName>
        <fullName evidence="2">NYN domain-containing protein</fullName>
    </recommendedName>
</protein>
<dbReference type="InterPro" id="IPR024768">
    <property type="entry name" value="Marf1"/>
</dbReference>
<dbReference type="RefSeq" id="XP_007326846.1">
    <property type="nucleotide sequence ID" value="XM_007326784.1"/>
</dbReference>
<dbReference type="CDD" id="cd10910">
    <property type="entry name" value="PIN_limkain_b1_N_like"/>
    <property type="match status" value="1"/>
</dbReference>
<feature type="domain" description="NYN" evidence="2">
    <location>
        <begin position="19"/>
        <end position="144"/>
    </location>
</feature>
<name>K5XHN8_AGABU</name>
<dbReference type="KEGG" id="abp:AGABI1DRAFT111498"/>
<evidence type="ECO:0000256" key="1">
    <source>
        <dbReference type="SAM" id="MobiDB-lite"/>
    </source>
</evidence>
<feature type="compositionally biased region" description="Low complexity" evidence="1">
    <location>
        <begin position="176"/>
        <end position="189"/>
    </location>
</feature>
<dbReference type="GeneID" id="18823309"/>
<dbReference type="PANTHER" id="PTHR14379:SF3">
    <property type="entry name" value="MEIOSIS REGULATOR AND MRNA STABILITY FACTOR 1"/>
    <property type="match status" value="1"/>
</dbReference>
<sequence>MAIPLQREPVNIMQPEGGVAIFWDFETARIGGKRSGYQIARNLGSIADQFGIVKSFRTYLDVMNQSDADFLSTRKQLHSSGVTMVDCPSHSGRDIADKVMIVDMLSFILDQPPPYTLVVATSDNDLCFTLAVLRRRRYKVILVCPLQRDCENLAMQADETQRVDWIGASGNVDNLSSPSSPSSSPSSSSILSYADFDTRHTVQNSITGIHGQETGATTEQSKKPNSFHIPSLEHAGNGIDTGSQPDKKPGPGDSVHDVQDIEQPRLRSRTSPGTFFPPAPIFPLETHPKFNFRIVTMDKSAAGRKSPSPQSMEDFSVVDHPRDSPPNLTSHSPPISTPLAAVHLPSANTELPTTISSEFPEVPSHPAVVPAAAERTANHLTPALVTPTTDAALATTHAPAPAATPPAMATPAKKPPPAPSQLLTTVSAPTLTSTTPRTKEAPKPATSGSLPEKYRVLVKLLQVYHRGNNPWQKGTKIAEALVRGNSQFYKSVGAKKWKQYYTQAMADGIIVANLKGEISLKDKWLNVIV</sequence>
<proteinExistence type="predicted"/>
<dbReference type="Gene3D" id="3.40.50.1010">
    <property type="entry name" value="5'-nuclease"/>
    <property type="match status" value="1"/>
</dbReference>
<dbReference type="PANTHER" id="PTHR14379">
    <property type="entry name" value="LIMKAIN B LKAP"/>
    <property type="match status" value="1"/>
</dbReference>
<keyword evidence="4" id="KW-1185">Reference proteome</keyword>
<dbReference type="Proteomes" id="UP000008493">
    <property type="component" value="Unassembled WGS sequence"/>
</dbReference>
<dbReference type="GO" id="GO:0010468">
    <property type="term" value="P:regulation of gene expression"/>
    <property type="evidence" value="ECO:0007669"/>
    <property type="project" value="InterPro"/>
</dbReference>
<dbReference type="eggNOG" id="ENOG502QUA6">
    <property type="taxonomic scope" value="Eukaryota"/>
</dbReference>
<evidence type="ECO:0000313" key="3">
    <source>
        <dbReference type="EMBL" id="EKM82973.1"/>
    </source>
</evidence>
<dbReference type="GO" id="GO:0005777">
    <property type="term" value="C:peroxisome"/>
    <property type="evidence" value="ECO:0007669"/>
    <property type="project" value="InterPro"/>
</dbReference>
<organism evidence="3 4">
    <name type="scientific">Agaricus bisporus var. burnettii (strain JB137-S8 / ATCC MYA-4627 / FGSC 10392)</name>
    <name type="common">White button mushroom</name>
    <dbReference type="NCBI Taxonomy" id="597362"/>
    <lineage>
        <taxon>Eukaryota</taxon>
        <taxon>Fungi</taxon>
        <taxon>Dikarya</taxon>
        <taxon>Basidiomycota</taxon>
        <taxon>Agaricomycotina</taxon>
        <taxon>Agaricomycetes</taxon>
        <taxon>Agaricomycetidae</taxon>
        <taxon>Agaricales</taxon>
        <taxon>Agaricineae</taxon>
        <taxon>Agaricaceae</taxon>
        <taxon>Agaricus</taxon>
    </lineage>
</organism>
<dbReference type="HOGENOM" id="CLU_019899_1_0_1"/>
<dbReference type="GO" id="GO:0004540">
    <property type="term" value="F:RNA nuclease activity"/>
    <property type="evidence" value="ECO:0007669"/>
    <property type="project" value="InterPro"/>
</dbReference>
<dbReference type="OMA" id="WEAHIMR"/>
<accession>K5XHN8</accession>
<evidence type="ECO:0000259" key="2">
    <source>
        <dbReference type="Pfam" id="PF01936"/>
    </source>
</evidence>
<dbReference type="OrthoDB" id="549353at2759"/>
<feature type="region of interest" description="Disordered" evidence="1">
    <location>
        <begin position="300"/>
        <end position="331"/>
    </location>
</feature>
<dbReference type="STRING" id="597362.K5XHN8"/>
<feature type="compositionally biased region" description="Low complexity" evidence="1">
    <location>
        <begin position="399"/>
        <end position="412"/>
    </location>
</feature>
<reference evidence="4" key="1">
    <citation type="journal article" date="2012" name="Proc. Natl. Acad. Sci. U.S.A.">
        <title>Genome sequence of the button mushroom Agaricus bisporus reveals mechanisms governing adaptation to a humic-rich ecological niche.</title>
        <authorList>
            <person name="Morin E."/>
            <person name="Kohler A."/>
            <person name="Baker A.R."/>
            <person name="Foulongne-Oriol M."/>
            <person name="Lombard V."/>
            <person name="Nagy L.G."/>
            <person name="Ohm R.A."/>
            <person name="Patyshakuliyeva A."/>
            <person name="Brun A."/>
            <person name="Aerts A.L."/>
            <person name="Bailey A.M."/>
            <person name="Billette C."/>
            <person name="Coutinho P.M."/>
            <person name="Deakin G."/>
            <person name="Doddapaneni H."/>
            <person name="Floudas D."/>
            <person name="Grimwood J."/>
            <person name="Hilden K."/>
            <person name="Kuees U."/>
            <person name="LaButti K.M."/>
            <person name="Lapidus A."/>
            <person name="Lindquist E.A."/>
            <person name="Lucas S.M."/>
            <person name="Murat C."/>
            <person name="Riley R.W."/>
            <person name="Salamov A.A."/>
            <person name="Schmutz J."/>
            <person name="Subramanian V."/>
            <person name="Woesten H.A.B."/>
            <person name="Xu J."/>
            <person name="Eastwood D.C."/>
            <person name="Foster G.D."/>
            <person name="Sonnenberg A.S."/>
            <person name="Cullen D."/>
            <person name="de Vries R.P."/>
            <person name="Lundell T."/>
            <person name="Hibbett D.S."/>
            <person name="Henrissat B."/>
            <person name="Burton K.S."/>
            <person name="Kerrigan R.W."/>
            <person name="Challen M.P."/>
            <person name="Grigoriev I.V."/>
            <person name="Martin F."/>
        </authorList>
    </citation>
    <scope>NUCLEOTIDE SEQUENCE [LARGE SCALE GENOMIC DNA]</scope>
    <source>
        <strain evidence="4">JB137-S8 / ATCC MYA-4627 / FGSC 10392</strain>
    </source>
</reference>
<evidence type="ECO:0000313" key="4">
    <source>
        <dbReference type="Proteomes" id="UP000008493"/>
    </source>
</evidence>
<dbReference type="EMBL" id="JH971386">
    <property type="protein sequence ID" value="EKM82973.1"/>
    <property type="molecule type" value="Genomic_DNA"/>
</dbReference>
<gene>
    <name evidence="3" type="ORF">AGABI1DRAFT_111498</name>
</gene>
<dbReference type="InParanoid" id="K5XHN8"/>
<feature type="region of interest" description="Disordered" evidence="1">
    <location>
        <begin position="399"/>
        <end position="448"/>
    </location>
</feature>
<feature type="region of interest" description="Disordered" evidence="1">
    <location>
        <begin position="171"/>
        <end position="191"/>
    </location>
</feature>
<feature type="compositionally biased region" description="Low complexity" evidence="1">
    <location>
        <begin position="422"/>
        <end position="436"/>
    </location>
</feature>
<dbReference type="InterPro" id="IPR021139">
    <property type="entry name" value="NYN"/>
</dbReference>
<dbReference type="AlphaFoldDB" id="K5XHN8"/>
<dbReference type="GO" id="GO:1905762">
    <property type="term" value="F:CCR4-NOT complex binding"/>
    <property type="evidence" value="ECO:0007669"/>
    <property type="project" value="TreeGrafter"/>
</dbReference>
<dbReference type="Pfam" id="PF01936">
    <property type="entry name" value="NYN"/>
    <property type="match status" value="1"/>
</dbReference>
<feature type="region of interest" description="Disordered" evidence="1">
    <location>
        <begin position="209"/>
        <end position="257"/>
    </location>
</feature>